<dbReference type="AlphaFoldDB" id="A0A919DCM8"/>
<evidence type="ECO:0000313" key="2">
    <source>
        <dbReference type="Proteomes" id="UP000636453"/>
    </source>
</evidence>
<accession>A0A919DCM8</accession>
<proteinExistence type="predicted"/>
<evidence type="ECO:0000313" key="1">
    <source>
        <dbReference type="EMBL" id="GHE30773.1"/>
    </source>
</evidence>
<organism evidence="1 2">
    <name type="scientific">Vulcaniibacterium thermophilum</name>
    <dbReference type="NCBI Taxonomy" id="1169913"/>
    <lineage>
        <taxon>Bacteria</taxon>
        <taxon>Pseudomonadati</taxon>
        <taxon>Pseudomonadota</taxon>
        <taxon>Gammaproteobacteria</taxon>
        <taxon>Lysobacterales</taxon>
        <taxon>Lysobacteraceae</taxon>
        <taxon>Vulcaniibacterium</taxon>
    </lineage>
</organism>
<comment type="caution">
    <text evidence="1">The sequence shown here is derived from an EMBL/GenBank/DDBJ whole genome shotgun (WGS) entry which is preliminary data.</text>
</comment>
<reference evidence="1" key="2">
    <citation type="submission" date="2020-09" db="EMBL/GenBank/DDBJ databases">
        <authorList>
            <person name="Sun Q."/>
            <person name="Kim S."/>
        </authorList>
    </citation>
    <scope>NUCLEOTIDE SEQUENCE</scope>
    <source>
        <strain evidence="1">KCTC 32020</strain>
    </source>
</reference>
<sequence length="100" mass="11018">MLDNVEYDNRKRVDELYEQALGGAILRAAVYGKDGRVIEFDQNNQGWTKQGLVASGEELSVCLSCARGTLPASFSAVRIAISSDKPVRVIGVYWMSMAEM</sequence>
<gene>
    <name evidence="1" type="ORF">GCM10007167_11000</name>
</gene>
<dbReference type="Proteomes" id="UP000636453">
    <property type="component" value="Unassembled WGS sequence"/>
</dbReference>
<keyword evidence="2" id="KW-1185">Reference proteome</keyword>
<dbReference type="EMBL" id="BNCF01000004">
    <property type="protein sequence ID" value="GHE30773.1"/>
    <property type="molecule type" value="Genomic_DNA"/>
</dbReference>
<reference evidence="1" key="1">
    <citation type="journal article" date="2014" name="Int. J. Syst. Evol. Microbiol.">
        <title>Complete genome sequence of Corynebacterium casei LMG S-19264T (=DSM 44701T), isolated from a smear-ripened cheese.</title>
        <authorList>
            <consortium name="US DOE Joint Genome Institute (JGI-PGF)"/>
            <person name="Walter F."/>
            <person name="Albersmeier A."/>
            <person name="Kalinowski J."/>
            <person name="Ruckert C."/>
        </authorList>
    </citation>
    <scope>NUCLEOTIDE SEQUENCE</scope>
    <source>
        <strain evidence="1">KCTC 32020</strain>
    </source>
</reference>
<protein>
    <submittedName>
        <fullName evidence="1">Uncharacterized protein</fullName>
    </submittedName>
</protein>
<name>A0A919DCM8_9GAMM</name>